<organism evidence="1 2">
    <name type="scientific">Fusarium decemcellulare</name>
    <dbReference type="NCBI Taxonomy" id="57161"/>
    <lineage>
        <taxon>Eukaryota</taxon>
        <taxon>Fungi</taxon>
        <taxon>Dikarya</taxon>
        <taxon>Ascomycota</taxon>
        <taxon>Pezizomycotina</taxon>
        <taxon>Sordariomycetes</taxon>
        <taxon>Hypocreomycetidae</taxon>
        <taxon>Hypocreales</taxon>
        <taxon>Nectriaceae</taxon>
        <taxon>Fusarium</taxon>
        <taxon>Fusarium decemcellulare species complex</taxon>
    </lineage>
</organism>
<name>A0ACC1S122_9HYPO</name>
<dbReference type="EMBL" id="JANRMS010001238">
    <property type="protein sequence ID" value="KAJ3529864.1"/>
    <property type="molecule type" value="Genomic_DNA"/>
</dbReference>
<evidence type="ECO:0000313" key="2">
    <source>
        <dbReference type="Proteomes" id="UP001148629"/>
    </source>
</evidence>
<proteinExistence type="predicted"/>
<accession>A0ACC1S122</accession>
<protein>
    <submittedName>
        <fullName evidence="1">Uncharacterized protein</fullName>
    </submittedName>
</protein>
<gene>
    <name evidence="1" type="ORF">NM208_g9570</name>
</gene>
<dbReference type="Proteomes" id="UP001148629">
    <property type="component" value="Unassembled WGS sequence"/>
</dbReference>
<sequence length="599" mass="67955">MNDPEADANAIRWHYERWADAVSRIQLPQNDARQQRYDYLEGLIKHQLKFSREDTWGDINTEHIEELVLERHKLRSEIKSDRETYAQQLREANNQLVDTLNGIFPRLTTPAAIHSTPRSSHVQDASIPTPARTSPSDQSNHGSDHAGNQAPPGDGLCMGDDNNPIQYDGSGVTSDTNLIQQHGDIHDQACLSNTDQTNHSRIRRRNSTASITATASHQAKRVRYDEGPTSLTSDRSIEFDDVFKDGRAEVKYKIVQYPRCRGNWYILECKACPKHFRSGDVLRGAMTHLRSKDHSSYLLATNQLALKRFGTLVLNCNRELAEKNNAVCEQEHPRIQVPPAVKAISNRPKRQSKKPYRWEAPTSYSQLRPEVVNPQPGDIFACWWHRRTQGVFYPVMILPWGCFERFRFARSLQHTGLDKIIPDCYEGAQRDDVSPRPWAAGYEDNGPLAHKRKFPVLFFGKINFPMDCEVGWVPLHDLKKFDEDCPNTDCKDLVEEYLECKASHEKEEAERAEKLASRITGSGTPPTNFGISYAQQGVESQSHEFSPVAVTGPVVIQIDSDSDEEFDSDFPGENDESQSFLQSYSGLGRMGDDEVKAEE</sequence>
<evidence type="ECO:0000313" key="1">
    <source>
        <dbReference type="EMBL" id="KAJ3529864.1"/>
    </source>
</evidence>
<keyword evidence="2" id="KW-1185">Reference proteome</keyword>
<comment type="caution">
    <text evidence="1">The sequence shown here is derived from an EMBL/GenBank/DDBJ whole genome shotgun (WGS) entry which is preliminary data.</text>
</comment>
<reference evidence="1" key="1">
    <citation type="submission" date="2022-08" db="EMBL/GenBank/DDBJ databases">
        <title>Genome Sequence of Fusarium decemcellulare.</title>
        <authorList>
            <person name="Buettner E."/>
        </authorList>
    </citation>
    <scope>NUCLEOTIDE SEQUENCE</scope>
    <source>
        <strain evidence="1">Babe19</strain>
    </source>
</reference>